<dbReference type="AlphaFoldDB" id="A0A9D5Q5F6"/>
<evidence type="ECO:0000313" key="1">
    <source>
        <dbReference type="EMBL" id="MBD3324283.1"/>
    </source>
</evidence>
<accession>A0A9D5Q5F6</accession>
<evidence type="ECO:0000313" key="2">
    <source>
        <dbReference type="Proteomes" id="UP000649604"/>
    </source>
</evidence>
<comment type="caution">
    <text evidence="1">The sequence shown here is derived from an EMBL/GenBank/DDBJ whole genome shotgun (WGS) entry which is preliminary data.</text>
</comment>
<dbReference type="EMBL" id="WJJP01000213">
    <property type="protein sequence ID" value="MBD3324283.1"/>
    <property type="molecule type" value="Genomic_DNA"/>
</dbReference>
<proteinExistence type="predicted"/>
<sequence length="159" mass="17920">MSNATPGIAEDDTQRKILELKHQILEIQNQGELGFTNINFCSEIRGLGMYTPLPDNTIPGDEFYVYYEPVNPYTQVQDGTYRIHLTQDLYILDTEGTVLFGKEGLLEFSYETVSPVLDIHMTNTITLTGASPGTYVWKAVLHDHLRGTSAQTTKEFIVE</sequence>
<protein>
    <submittedName>
        <fullName evidence="1">Uncharacterized protein</fullName>
    </submittedName>
</protein>
<name>A0A9D5Q5F6_9BACT</name>
<organism evidence="1 2">
    <name type="scientific">candidate division KSB3 bacterium</name>
    <dbReference type="NCBI Taxonomy" id="2044937"/>
    <lineage>
        <taxon>Bacteria</taxon>
        <taxon>candidate division KSB3</taxon>
    </lineage>
</organism>
<dbReference type="Proteomes" id="UP000649604">
    <property type="component" value="Unassembled WGS sequence"/>
</dbReference>
<gene>
    <name evidence="1" type="ORF">GF339_06840</name>
</gene>
<reference evidence="1" key="1">
    <citation type="submission" date="2019-11" db="EMBL/GenBank/DDBJ databases">
        <title>Microbial mats filling the niche in hypersaline microbial mats.</title>
        <authorList>
            <person name="Wong H.L."/>
            <person name="Macleod F.I."/>
            <person name="White R.A. III"/>
            <person name="Burns B.P."/>
        </authorList>
    </citation>
    <scope>NUCLEOTIDE SEQUENCE</scope>
    <source>
        <strain evidence="1">Rbin_158</strain>
    </source>
</reference>